<protein>
    <submittedName>
        <fullName evidence="1">Uncharacterized protein</fullName>
    </submittedName>
</protein>
<dbReference type="Proteomes" id="UP000000724">
    <property type="component" value="Contig Pc00c21"/>
</dbReference>
<dbReference type="VEuPathDB" id="FungiDB:PCH_Pc21g11850"/>
<dbReference type="OrthoDB" id="10517543at2759"/>
<organism evidence="1 2">
    <name type="scientific">Penicillium rubens (strain ATCC 28089 / DSM 1075 / NRRL 1951 / Wisconsin 54-1255)</name>
    <name type="common">Penicillium chrysogenum</name>
    <dbReference type="NCBI Taxonomy" id="500485"/>
    <lineage>
        <taxon>Eukaryota</taxon>
        <taxon>Fungi</taxon>
        <taxon>Dikarya</taxon>
        <taxon>Ascomycota</taxon>
        <taxon>Pezizomycotina</taxon>
        <taxon>Eurotiomycetes</taxon>
        <taxon>Eurotiomycetidae</taxon>
        <taxon>Eurotiales</taxon>
        <taxon>Aspergillaceae</taxon>
        <taxon>Penicillium</taxon>
        <taxon>Penicillium chrysogenum species complex</taxon>
    </lineage>
</organism>
<dbReference type="EMBL" id="AM920436">
    <property type="protein sequence ID" value="CAP96082.1"/>
    <property type="molecule type" value="Genomic_DNA"/>
</dbReference>
<evidence type="ECO:0000313" key="1">
    <source>
        <dbReference type="EMBL" id="CAP96082.1"/>
    </source>
</evidence>
<keyword evidence="2" id="KW-1185">Reference proteome</keyword>
<sequence>MGDVDTSQYEVQLPMADPVHSYPFISNDLLVAGSGLFPPLYFSARHRACGFLLFLFSFSSLYTLPVLSDQTRISPQPARVITATGHRSDYKGKWDIKKESTQKNQESRDSTCLVTVGVGVLMGCDRVDIGFGYSPSRFQELRCRYGYALHVIFWSQNMDLNSSMDRFLHY</sequence>
<dbReference type="AlphaFoldDB" id="B6HKV6"/>
<evidence type="ECO:0000313" key="2">
    <source>
        <dbReference type="Proteomes" id="UP000000724"/>
    </source>
</evidence>
<gene>
    <name evidence="1" type="ORF">Pc21g11850</name>
    <name evidence="1" type="ORF">PCH_Pc21g11850</name>
</gene>
<dbReference type="HOGENOM" id="CLU_1571163_0_0_1"/>
<name>B6HKV6_PENRW</name>
<reference evidence="1 2" key="1">
    <citation type="journal article" date="2008" name="Nat. Biotechnol.">
        <title>Genome sequencing and analysis of the filamentous fungus Penicillium chrysogenum.</title>
        <authorList>
            <person name="van den Berg M.A."/>
            <person name="Albang R."/>
            <person name="Albermann K."/>
            <person name="Badger J.H."/>
            <person name="Daran J.-M."/>
            <person name="Driessen A.J.M."/>
            <person name="Garcia-Estrada C."/>
            <person name="Fedorova N.D."/>
            <person name="Harris D.M."/>
            <person name="Heijne W.H.M."/>
            <person name="Joardar V.S."/>
            <person name="Kiel J.A.K.W."/>
            <person name="Kovalchuk A."/>
            <person name="Martin J.F."/>
            <person name="Nierman W.C."/>
            <person name="Nijland J.G."/>
            <person name="Pronk J.T."/>
            <person name="Roubos J.A."/>
            <person name="van der Klei I.J."/>
            <person name="van Peij N.N.M.E."/>
            <person name="Veenhuis M."/>
            <person name="von Doehren H."/>
            <person name="Wagner C."/>
            <person name="Wortman J.R."/>
            <person name="Bovenberg R.A.L."/>
        </authorList>
    </citation>
    <scope>NUCLEOTIDE SEQUENCE [LARGE SCALE GENOMIC DNA]</scope>
    <source>
        <strain evidence="2">ATCC 28089 / DSM 1075 / NRRL 1951 / Wisconsin 54-1255</strain>
    </source>
</reference>
<proteinExistence type="predicted"/>
<accession>B6HKV6</accession>